<dbReference type="GO" id="GO:0043041">
    <property type="term" value="P:amino acid activation for nonribosomal peptide biosynthetic process"/>
    <property type="evidence" value="ECO:0007669"/>
    <property type="project" value="TreeGrafter"/>
</dbReference>
<dbReference type="InterPro" id="IPR045851">
    <property type="entry name" value="AMP-bd_C_sf"/>
</dbReference>
<dbReference type="Proteomes" id="UP000006138">
    <property type="component" value="Chromosome"/>
</dbReference>
<dbReference type="SUPFAM" id="SSF56801">
    <property type="entry name" value="Acetyl-CoA synthetase-like"/>
    <property type="match status" value="1"/>
</dbReference>
<keyword evidence="3" id="KW-0597">Phosphoprotein</keyword>
<dbReference type="Pfam" id="PF00550">
    <property type="entry name" value="PP-binding"/>
    <property type="match status" value="1"/>
</dbReference>
<accession>A0A9R0P0C5</accession>
<evidence type="ECO:0000313" key="5">
    <source>
        <dbReference type="EMBL" id="AEK43992.1"/>
    </source>
</evidence>
<dbReference type="GO" id="GO:0044550">
    <property type="term" value="P:secondary metabolite biosynthetic process"/>
    <property type="evidence" value="ECO:0007669"/>
    <property type="project" value="TreeGrafter"/>
</dbReference>
<dbReference type="SUPFAM" id="SSF52777">
    <property type="entry name" value="CoA-dependent acyltransferases"/>
    <property type="match status" value="2"/>
</dbReference>
<evidence type="ECO:0000256" key="1">
    <source>
        <dbReference type="ARBA" id="ARBA00001957"/>
    </source>
</evidence>
<evidence type="ECO:0000256" key="2">
    <source>
        <dbReference type="ARBA" id="ARBA00022450"/>
    </source>
</evidence>
<dbReference type="Pfam" id="PF00501">
    <property type="entry name" value="AMP-binding"/>
    <property type="match status" value="1"/>
</dbReference>
<evidence type="ECO:0000313" key="6">
    <source>
        <dbReference type="Proteomes" id="UP000006138"/>
    </source>
</evidence>
<dbReference type="GO" id="GO:0008610">
    <property type="term" value="P:lipid biosynthetic process"/>
    <property type="evidence" value="ECO:0007669"/>
    <property type="project" value="UniProtKB-ARBA"/>
</dbReference>
<feature type="domain" description="Carrier" evidence="4">
    <location>
        <begin position="516"/>
        <end position="590"/>
    </location>
</feature>
<proteinExistence type="predicted"/>
<dbReference type="PANTHER" id="PTHR45527:SF1">
    <property type="entry name" value="FATTY ACID SYNTHASE"/>
    <property type="match status" value="1"/>
</dbReference>
<dbReference type="GO" id="GO:0031177">
    <property type="term" value="F:phosphopantetheine binding"/>
    <property type="evidence" value="ECO:0007669"/>
    <property type="project" value="InterPro"/>
</dbReference>
<keyword evidence="2" id="KW-0596">Phosphopantetheine</keyword>
<dbReference type="InterPro" id="IPR009081">
    <property type="entry name" value="PP-bd_ACP"/>
</dbReference>
<dbReference type="InterPro" id="IPR036736">
    <property type="entry name" value="ACP-like_sf"/>
</dbReference>
<dbReference type="InterPro" id="IPR001242">
    <property type="entry name" value="Condensation_dom"/>
</dbReference>
<dbReference type="PANTHER" id="PTHR45527">
    <property type="entry name" value="NONRIBOSOMAL PEPTIDE SYNTHETASE"/>
    <property type="match status" value="1"/>
</dbReference>
<dbReference type="GO" id="GO:0003824">
    <property type="term" value="F:catalytic activity"/>
    <property type="evidence" value="ECO:0007669"/>
    <property type="project" value="InterPro"/>
</dbReference>
<protein>
    <submittedName>
        <fullName evidence="5">Amino acid adenylation and condensation domain-containing protein</fullName>
    </submittedName>
</protein>
<dbReference type="InterPro" id="IPR000873">
    <property type="entry name" value="AMP-dep_synth/lig_dom"/>
</dbReference>
<dbReference type="InterPro" id="IPR020806">
    <property type="entry name" value="PKS_PP-bd"/>
</dbReference>
<dbReference type="SMART" id="SM00823">
    <property type="entry name" value="PKS_PP"/>
    <property type="match status" value="1"/>
</dbReference>
<dbReference type="Gene3D" id="1.10.1200.10">
    <property type="entry name" value="ACP-like"/>
    <property type="match status" value="1"/>
</dbReference>
<keyword evidence="6" id="KW-1185">Reference proteome</keyword>
<dbReference type="PROSITE" id="PS50075">
    <property type="entry name" value="CARRIER"/>
    <property type="match status" value="1"/>
</dbReference>
<organism evidence="5 6">
    <name type="scientific">Amycolatopsis mediterranei (strain S699)</name>
    <name type="common">Nocardia mediterranei</name>
    <dbReference type="NCBI Taxonomy" id="713604"/>
    <lineage>
        <taxon>Bacteria</taxon>
        <taxon>Bacillati</taxon>
        <taxon>Actinomycetota</taxon>
        <taxon>Actinomycetes</taxon>
        <taxon>Pseudonocardiales</taxon>
        <taxon>Pseudonocardiaceae</taxon>
        <taxon>Amycolatopsis</taxon>
    </lineage>
</organism>
<dbReference type="InterPro" id="IPR020845">
    <property type="entry name" value="AMP-binding_CS"/>
</dbReference>
<dbReference type="Gene3D" id="3.30.559.10">
    <property type="entry name" value="Chloramphenicol acetyltransferase-like domain"/>
    <property type="match status" value="1"/>
</dbReference>
<comment type="cofactor">
    <cofactor evidence="1">
        <name>pantetheine 4'-phosphate</name>
        <dbReference type="ChEBI" id="CHEBI:47942"/>
    </cofactor>
</comment>
<dbReference type="InterPro" id="IPR042099">
    <property type="entry name" value="ANL_N_sf"/>
</dbReference>
<gene>
    <name evidence="5" type="ordered locus">RAM_27575</name>
</gene>
<dbReference type="PROSITE" id="PS00455">
    <property type="entry name" value="AMP_BINDING"/>
    <property type="match status" value="1"/>
</dbReference>
<reference evidence="5 6" key="1">
    <citation type="journal article" date="2011" name="J. Bacteriol.">
        <title>Whole genome sequence of the rifamycin B-producing strain Amycolatopsis mediterranei S699.</title>
        <authorList>
            <person name="Verma M."/>
            <person name="Kaur J."/>
            <person name="Kumar M."/>
            <person name="Kumari K."/>
            <person name="Saxena A."/>
            <person name="Anand S."/>
            <person name="Nigam A."/>
            <person name="Ravi V."/>
            <person name="Raghuvanshi S."/>
            <person name="Khurana P."/>
            <person name="Tyagi A.K."/>
            <person name="Khurana J.P."/>
            <person name="Lal R."/>
        </authorList>
    </citation>
    <scope>NUCLEOTIDE SEQUENCE [LARGE SCALE GENOMIC DNA]</scope>
    <source>
        <strain evidence="5 6">S699</strain>
    </source>
</reference>
<dbReference type="Gene3D" id="3.30.559.30">
    <property type="entry name" value="Nonribosomal peptide synthetase, condensation domain"/>
    <property type="match status" value="1"/>
</dbReference>
<sequence>MAAKEEQMTTETLSVLHGPREAYSGGARIEELVARTAERCGEAVALRWRDTEVTYAELVADAAVAASALAAAGVGPGDIVAIRAPRTPRLVAVLLGVLRTGAAYACAPPDWPLDRVRQLIERTGAKLLLSHEPFAGVSTLDIDALPGAAPVPAHGLDGTAPFCVFLTSGSTGVPKAALAPHSGVARTALDRRHGHDGRIVSLQQANPAWDVFAFELWVPLIKGGTAVLHDSGHLSGPQVRARIGEGVTLIAMASTLFNALVDDDVECFAGARVLFVGGERASAAHVKRCLRAHPGLRVVNAYGPVENTVSTTAFSTTDPDFGDEVPIGTPSVNTSVYLLDEDRRIVPAGQAGEIVTVGDGVCFGYVGDEAETAKRFATLAFDGVPRRAYFTGDLARLDEAGRLVFVGRRDRQLKVRGVRIEAEEVERIVEAVPGVTAGVVVPLPFDGAVKTSLAAFYVGEGVPPELVRKAVAAVLPAGFVPDVVVAVAEFPKLPNGKLDQRALAEAAGAGSLPSADDGVGLEATLREVASEVLGYRVGVADDIFDRGATSLTAIRISTRIGALFGRLVVVPDILAARTPRAIAAAVAAAPALELGNAGHHDPGPETAYEPDHVPFTVAEFWHAQKQAGHLEEAVVPVIYRVRGAVDRAALGRALDHVVARHEVLRARFAEGGRTPKVRIHPAAELAGLLTDRPAATTVDAVRDACVWVMRPFDLGADFPIRAAYYPVSATESVLAVGIHHISFDGWSGQVFAADLVRAYDAFVAGRPGLADWPGSYYRVSAEQWEQYRDRYPLAVYTKQTTMADAPELRFPLPGPRPWGGPAAEVVLDIDEVLLPAVGRAAAAVGGTVMAIFYTAYVLLLRELTGEPSPAVALPTTGRFTEEAGDVIGCLASMVPMRPPAGIDDPAELAAAAARQLQEVMRPPLVPLTAVMPAIPEGHQRHPLLQAYLLQEEMPPAAVRFGDARAELVRVPPRNALPEITLELWPHPAVGGVLRYRTDAIGEEQARGLADRLIDHVTQVVRALEENCDI</sequence>
<name>A0A9R0P0C5_AMYMS</name>
<dbReference type="GO" id="GO:0005737">
    <property type="term" value="C:cytoplasm"/>
    <property type="evidence" value="ECO:0007669"/>
    <property type="project" value="TreeGrafter"/>
</dbReference>
<dbReference type="EMBL" id="CP002896">
    <property type="protein sequence ID" value="AEK43992.1"/>
    <property type="molecule type" value="Genomic_DNA"/>
</dbReference>
<dbReference type="InterPro" id="IPR023213">
    <property type="entry name" value="CAT-like_dom_sf"/>
</dbReference>
<dbReference type="CDD" id="cd12117">
    <property type="entry name" value="A_NRPS_Srf_like"/>
    <property type="match status" value="1"/>
</dbReference>
<dbReference type="Gene3D" id="3.40.50.12780">
    <property type="entry name" value="N-terminal domain of ligase-like"/>
    <property type="match status" value="1"/>
</dbReference>
<dbReference type="KEGG" id="amn:RAM_27575"/>
<evidence type="ECO:0000259" key="4">
    <source>
        <dbReference type="PROSITE" id="PS50075"/>
    </source>
</evidence>
<dbReference type="SUPFAM" id="SSF47336">
    <property type="entry name" value="ACP-like"/>
    <property type="match status" value="1"/>
</dbReference>
<dbReference type="Gene3D" id="3.30.300.30">
    <property type="match status" value="1"/>
</dbReference>
<dbReference type="AlphaFoldDB" id="A0A9R0P0C5"/>
<dbReference type="Pfam" id="PF00668">
    <property type="entry name" value="Condensation"/>
    <property type="match status" value="1"/>
</dbReference>
<evidence type="ECO:0000256" key="3">
    <source>
        <dbReference type="ARBA" id="ARBA00022553"/>
    </source>
</evidence>